<dbReference type="EMBL" id="SDMR01000017">
    <property type="protein sequence ID" value="TBT93149.1"/>
    <property type="molecule type" value="Genomic_DNA"/>
</dbReference>
<keyword evidence="9" id="KW-1185">Reference proteome</keyword>
<comment type="cofactor">
    <cofactor evidence="6">
        <name>Zn(2+)</name>
        <dbReference type="ChEBI" id="CHEBI:29105"/>
    </cofactor>
    <text evidence="6">Binds 2 Zn(2+) ions per subunit.</text>
</comment>
<proteinExistence type="inferred from homology"/>
<dbReference type="RefSeq" id="WP_131172786.1">
    <property type="nucleotide sequence ID" value="NZ_FXTL01000017.1"/>
</dbReference>
<dbReference type="SUPFAM" id="SSF51556">
    <property type="entry name" value="Metallo-dependent hydrolases"/>
    <property type="match status" value="1"/>
</dbReference>
<dbReference type="NCBIfam" id="TIGR00857">
    <property type="entry name" value="pyrC_multi"/>
    <property type="match status" value="1"/>
</dbReference>
<dbReference type="Pfam" id="PF12890">
    <property type="entry name" value="DHOase"/>
    <property type="match status" value="1"/>
</dbReference>
<feature type="binding site" evidence="6">
    <location>
        <position position="304"/>
    </location>
    <ligand>
        <name>substrate</name>
    </ligand>
</feature>
<feature type="binding site" evidence="6">
    <location>
        <position position="300"/>
    </location>
    <ligand>
        <name>Zn(2+)</name>
        <dbReference type="ChEBI" id="CHEBI:29105"/>
        <label>1</label>
    </ligand>
</feature>
<feature type="binding site" evidence="6">
    <location>
        <position position="146"/>
    </location>
    <ligand>
        <name>Zn(2+)</name>
        <dbReference type="ChEBI" id="CHEBI:29105"/>
        <label>1</label>
    </ligand>
</feature>
<keyword evidence="5 6" id="KW-0665">Pyrimidine biosynthesis</keyword>
<evidence type="ECO:0000256" key="6">
    <source>
        <dbReference type="HAMAP-Rule" id="MF_00220"/>
    </source>
</evidence>
<dbReference type="UniPathway" id="UPA00070">
    <property type="reaction ID" value="UER00117"/>
</dbReference>
<comment type="pathway">
    <text evidence="6">Pyrimidine metabolism; UMP biosynthesis via de novo pathway; (S)-dihydroorotate from bicarbonate: step 3/3.</text>
</comment>
<dbReference type="PROSITE" id="PS00483">
    <property type="entry name" value="DIHYDROOROTASE_2"/>
    <property type="match status" value="1"/>
</dbReference>
<dbReference type="InterPro" id="IPR024403">
    <property type="entry name" value="DHOase_cat"/>
</dbReference>
<feature type="binding site" evidence="6">
    <location>
        <position position="173"/>
    </location>
    <ligand>
        <name>Zn(2+)</name>
        <dbReference type="ChEBI" id="CHEBI:29105"/>
        <label>2</label>
    </ligand>
</feature>
<keyword evidence="6" id="KW-0862">Zinc</keyword>
<feature type="binding site" evidence="6">
    <location>
        <position position="227"/>
    </location>
    <ligand>
        <name>Zn(2+)</name>
        <dbReference type="ChEBI" id="CHEBI:29105"/>
        <label>2</label>
    </ligand>
</feature>
<feature type="binding site" evidence="6">
    <location>
        <begin position="318"/>
        <end position="319"/>
    </location>
    <ligand>
        <name>substrate</name>
    </ligand>
</feature>
<dbReference type="InterPro" id="IPR050138">
    <property type="entry name" value="DHOase/Allantoinase_Hydrolase"/>
</dbReference>
<dbReference type="GO" id="GO:0004151">
    <property type="term" value="F:dihydroorotase activity"/>
    <property type="evidence" value="ECO:0007669"/>
    <property type="project" value="UniProtKB-UniRule"/>
</dbReference>
<feature type="binding site" evidence="6">
    <location>
        <position position="273"/>
    </location>
    <ligand>
        <name>substrate</name>
    </ligand>
</feature>
<comment type="catalytic activity">
    <reaction evidence="6">
        <text>(S)-dihydroorotate + H2O = N-carbamoyl-L-aspartate + H(+)</text>
        <dbReference type="Rhea" id="RHEA:24296"/>
        <dbReference type="ChEBI" id="CHEBI:15377"/>
        <dbReference type="ChEBI" id="CHEBI:15378"/>
        <dbReference type="ChEBI" id="CHEBI:30864"/>
        <dbReference type="ChEBI" id="CHEBI:32814"/>
        <dbReference type="EC" id="3.5.2.3"/>
    </reaction>
</comment>
<accession>A0A4Q9KIA0</accession>
<evidence type="ECO:0000259" key="7">
    <source>
        <dbReference type="Pfam" id="PF12890"/>
    </source>
</evidence>
<dbReference type="SUPFAM" id="SSF51338">
    <property type="entry name" value="Composite domain of metallo-dependent hydrolases"/>
    <property type="match status" value="1"/>
</dbReference>
<dbReference type="HAMAP" id="MF_00220_B">
    <property type="entry name" value="PyrC_classI_B"/>
    <property type="match status" value="1"/>
</dbReference>
<feature type="binding site" evidence="6">
    <location>
        <position position="146"/>
    </location>
    <ligand>
        <name>Zn(2+)</name>
        <dbReference type="ChEBI" id="CHEBI:29105"/>
        <label>2</label>
    </ligand>
</feature>
<feature type="binding site" evidence="6">
    <location>
        <position position="88"/>
    </location>
    <ligand>
        <name>substrate</name>
    </ligand>
</feature>
<evidence type="ECO:0000256" key="5">
    <source>
        <dbReference type="ARBA" id="ARBA00022975"/>
    </source>
</evidence>
<dbReference type="Gene3D" id="3.20.20.140">
    <property type="entry name" value="Metal-dependent hydrolases"/>
    <property type="match status" value="1"/>
</dbReference>
<dbReference type="InterPro" id="IPR004722">
    <property type="entry name" value="DHOase"/>
</dbReference>
<protein>
    <recommendedName>
        <fullName evidence="6">Dihydroorotase</fullName>
        <shortName evidence="6">DHOase</shortName>
        <ecNumber evidence="6">3.5.2.3</ecNumber>
    </recommendedName>
</protein>
<name>A0A4Q9KIA0_PROTD</name>
<keyword evidence="3 6" id="KW-0479">Metal-binding</keyword>
<dbReference type="InterPro" id="IPR032466">
    <property type="entry name" value="Metal_Hydrolase"/>
</dbReference>
<feature type="binding site" evidence="6">
    <location>
        <position position="54"/>
    </location>
    <ligand>
        <name>Zn(2+)</name>
        <dbReference type="ChEBI" id="CHEBI:29105"/>
        <label>1</label>
    </ligand>
</feature>
<dbReference type="InterPro" id="IPR002195">
    <property type="entry name" value="Dihydroorotase_CS"/>
</dbReference>
<feature type="domain" description="Dihydroorotase catalytic" evidence="7">
    <location>
        <begin position="45"/>
        <end position="233"/>
    </location>
</feature>
<sequence>MSGLLITGATLSDGTRSDLLIRGGVFVDPSDGSASDRRLDAHGLLALPGFVDPHTHLREPGRTDAETVATGTRAAARGGFTAVHAMANLSPVTDTGAAASDLMAIAQRDSSAEVVVVGALTKALAGEQLSDIDGLHAAGVTMFSDDGRCVMNAQLMREAFEKIKAFDGVLAQHCQDHNLAGAEASCHECAISARLGLPGWPSVAESSIIARDIELAAYTGARYHACHISTAESVEVIRWAKGRGLPVTAEVMPHHLLLTTDLLASLDTTFKVNPPLRTDEHVEAVRAGLADGTIDMVGTDHAPHAASDKAKPFVLAPPGMLALEQALAVVMETMVIPGRLTWEQVADRMSYAPARLTRLARQGRPIAVGEPANVVLVDPDARAAVDREATASKSRNNPYHGRLLPDPVVATVWAGRVTFER</sequence>
<reference evidence="8 9" key="1">
    <citation type="submission" date="2019-01" db="EMBL/GenBank/DDBJ databases">
        <title>Lactibacter flavus gen. nov., sp. nov., a novel bacterium of the family Propionibacteriaceae isolated from raw milk and dairy products.</title>
        <authorList>
            <person name="Huptas C."/>
            <person name="Wenning M."/>
            <person name="Breitenwieser F."/>
            <person name="Doll E."/>
            <person name="Von Neubeck M."/>
            <person name="Busse H.-J."/>
            <person name="Scherer S."/>
        </authorList>
    </citation>
    <scope>NUCLEOTIDE SEQUENCE [LARGE SCALE GENOMIC DNA]</scope>
    <source>
        <strain evidence="8 9">DSM 22130</strain>
    </source>
</reference>
<dbReference type="PANTHER" id="PTHR43668">
    <property type="entry name" value="ALLANTOINASE"/>
    <property type="match status" value="1"/>
</dbReference>
<dbReference type="OrthoDB" id="9803027at2"/>
<comment type="caution">
    <text evidence="8">The sequence shown here is derived from an EMBL/GenBank/DDBJ whole genome shotgun (WGS) entry which is preliminary data.</text>
</comment>
<evidence type="ECO:0000256" key="2">
    <source>
        <dbReference type="ARBA" id="ARBA00010286"/>
    </source>
</evidence>
<keyword evidence="4 6" id="KW-0378">Hydrolase</keyword>
<evidence type="ECO:0000313" key="8">
    <source>
        <dbReference type="EMBL" id="TBT93149.1"/>
    </source>
</evidence>
<dbReference type="Proteomes" id="UP000291933">
    <property type="component" value="Unassembled WGS sequence"/>
</dbReference>
<comment type="similarity">
    <text evidence="2 6">Belongs to the metallo-dependent hydrolases superfamily. DHOase family. Class I DHOase subfamily.</text>
</comment>
<dbReference type="AlphaFoldDB" id="A0A4Q9KIA0"/>
<dbReference type="Gene3D" id="2.30.40.10">
    <property type="entry name" value="Urease, subunit C, domain 1"/>
    <property type="match status" value="1"/>
</dbReference>
<dbReference type="GO" id="GO:0008270">
    <property type="term" value="F:zinc ion binding"/>
    <property type="evidence" value="ECO:0007669"/>
    <property type="project" value="UniProtKB-UniRule"/>
</dbReference>
<evidence type="ECO:0000256" key="3">
    <source>
        <dbReference type="ARBA" id="ARBA00022723"/>
    </source>
</evidence>
<evidence type="ECO:0000313" key="9">
    <source>
        <dbReference type="Proteomes" id="UP000291933"/>
    </source>
</evidence>
<feature type="active site" evidence="6">
    <location>
        <position position="300"/>
    </location>
</feature>
<dbReference type="EC" id="3.5.2.3" evidence="6"/>
<evidence type="ECO:0000256" key="1">
    <source>
        <dbReference type="ARBA" id="ARBA00002368"/>
    </source>
</evidence>
<feature type="binding site" evidence="6">
    <location>
        <begin position="56"/>
        <end position="58"/>
    </location>
    <ligand>
        <name>substrate</name>
    </ligand>
</feature>
<comment type="function">
    <text evidence="1 6">Catalyzes the reversible cyclization of carbamoyl aspartate to dihydroorotate.</text>
</comment>
<dbReference type="GO" id="GO:0005737">
    <property type="term" value="C:cytoplasm"/>
    <property type="evidence" value="ECO:0007669"/>
    <property type="project" value="TreeGrafter"/>
</dbReference>
<feature type="binding site" evidence="6">
    <location>
        <position position="56"/>
    </location>
    <ligand>
        <name>Zn(2+)</name>
        <dbReference type="ChEBI" id="CHEBI:29105"/>
        <label>1</label>
    </ligand>
</feature>
<evidence type="ECO:0000256" key="4">
    <source>
        <dbReference type="ARBA" id="ARBA00022801"/>
    </source>
</evidence>
<gene>
    <name evidence="6" type="primary">pyrC</name>
    <name evidence="8" type="ORF">ET996_11905</name>
</gene>
<dbReference type="NCBIfam" id="NF006836">
    <property type="entry name" value="PRK09357.1-1"/>
    <property type="match status" value="1"/>
</dbReference>
<dbReference type="InterPro" id="IPR011059">
    <property type="entry name" value="Metal-dep_hydrolase_composite"/>
</dbReference>
<dbReference type="GO" id="GO:0004038">
    <property type="term" value="F:allantoinase activity"/>
    <property type="evidence" value="ECO:0007669"/>
    <property type="project" value="TreeGrafter"/>
</dbReference>
<dbReference type="CDD" id="cd01317">
    <property type="entry name" value="DHOase_IIa"/>
    <property type="match status" value="1"/>
</dbReference>
<dbReference type="GO" id="GO:0044205">
    <property type="term" value="P:'de novo' UMP biosynthetic process"/>
    <property type="evidence" value="ECO:0007669"/>
    <property type="project" value="UniProtKB-UniRule"/>
</dbReference>
<organism evidence="8 9">
    <name type="scientific">Propioniciclava tarda</name>
    <dbReference type="NCBI Taxonomy" id="433330"/>
    <lineage>
        <taxon>Bacteria</taxon>
        <taxon>Bacillati</taxon>
        <taxon>Actinomycetota</taxon>
        <taxon>Actinomycetes</taxon>
        <taxon>Propionibacteriales</taxon>
        <taxon>Propionibacteriaceae</taxon>
        <taxon>Propioniciclava</taxon>
    </lineage>
</organism>
<dbReference type="GO" id="GO:0006145">
    <property type="term" value="P:purine nucleobase catabolic process"/>
    <property type="evidence" value="ECO:0007669"/>
    <property type="project" value="TreeGrafter"/>
</dbReference>
<dbReference type="PANTHER" id="PTHR43668:SF2">
    <property type="entry name" value="ALLANTOINASE"/>
    <property type="match status" value="1"/>
</dbReference>